<sequence>MSTNKLPTAAIPLTGNTLGGLLGSNWQTITQIHGGAPGQPGSGLTTREAHAALQTLSDAYETILQSLYPDPHGPGEEPIKDTGIEVGEVIAWRCWRVEDGCLHSWTAKQEWRPGETIKAHTIGQIIGEGIHAFKRKIDAMKWASNELKYHIVGQVALWGTIYEFEKGWHGEYAKIHSLDWVAPGFMDFYGPIGFWRRWRLLKRLRETYGLSGVLSTEKRPGSLLTNRGASRRVQVRDAMNNIHKPADQRKPPGDISGLGLSGLVKRLEAAPKGSRELDVRIQSALDGHEEAEPYSSDATLLIYGSELSHYTTSLDAALTLV</sequence>
<protein>
    <submittedName>
        <fullName evidence="1">Uncharacterized protein</fullName>
    </submittedName>
</protein>
<reference evidence="1" key="1">
    <citation type="journal article" date="2015" name="Nature">
        <title>Complex archaea that bridge the gap between prokaryotes and eukaryotes.</title>
        <authorList>
            <person name="Spang A."/>
            <person name="Saw J.H."/>
            <person name="Jorgensen S.L."/>
            <person name="Zaremba-Niedzwiedzka K."/>
            <person name="Martijn J."/>
            <person name="Lind A.E."/>
            <person name="van Eijk R."/>
            <person name="Schleper C."/>
            <person name="Guy L."/>
            <person name="Ettema T.J."/>
        </authorList>
    </citation>
    <scope>NUCLEOTIDE SEQUENCE</scope>
</reference>
<proteinExistence type="predicted"/>
<evidence type="ECO:0000313" key="1">
    <source>
        <dbReference type="EMBL" id="KKK51367.1"/>
    </source>
</evidence>
<feature type="non-terminal residue" evidence="1">
    <location>
        <position position="321"/>
    </location>
</feature>
<dbReference type="EMBL" id="LAZR01067544">
    <property type="protein sequence ID" value="KKK51367.1"/>
    <property type="molecule type" value="Genomic_DNA"/>
</dbReference>
<dbReference type="AlphaFoldDB" id="A0A0F8W3U3"/>
<comment type="caution">
    <text evidence="1">The sequence shown here is derived from an EMBL/GenBank/DDBJ whole genome shotgun (WGS) entry which is preliminary data.</text>
</comment>
<accession>A0A0F8W3U3</accession>
<organism evidence="1">
    <name type="scientific">marine sediment metagenome</name>
    <dbReference type="NCBI Taxonomy" id="412755"/>
    <lineage>
        <taxon>unclassified sequences</taxon>
        <taxon>metagenomes</taxon>
        <taxon>ecological metagenomes</taxon>
    </lineage>
</organism>
<name>A0A0F8W3U3_9ZZZZ</name>
<gene>
    <name evidence="1" type="ORF">LCGC14_3115660</name>
</gene>